<gene>
    <name evidence="2" type="primary">ga23039</name>
    <name evidence="2" type="ORF">PR202_ga23039</name>
</gene>
<sequence>MDLLTAGAVCRSWREHHLVARRLGSRGRNQSPCLLYADRDRGPNEATLRRLSTGQLRHVVLPDPPLRSRFLVGSSHGWLATANERSELILVNPINGDQIALPLPLTIKNVRGRYKADGVLEGWSIDNADQGIFSHTGSAGPGIDSVE</sequence>
<dbReference type="PANTHER" id="PTHR44586">
    <property type="entry name" value="F-BOX DOMAIN CONTAINING PROTEIN, EXPRESSED"/>
    <property type="match status" value="1"/>
</dbReference>
<proteinExistence type="predicted"/>
<accession>A0AAV5D4S3</accession>
<dbReference type="Pfam" id="PF03478">
    <property type="entry name" value="Beta-prop_KIB1-4"/>
    <property type="match status" value="1"/>
</dbReference>
<keyword evidence="3" id="KW-1185">Reference proteome</keyword>
<comment type="caution">
    <text evidence="2">The sequence shown here is derived from an EMBL/GenBank/DDBJ whole genome shotgun (WGS) entry which is preliminary data.</text>
</comment>
<organism evidence="2 3">
    <name type="scientific">Eleusine coracana subsp. coracana</name>
    <dbReference type="NCBI Taxonomy" id="191504"/>
    <lineage>
        <taxon>Eukaryota</taxon>
        <taxon>Viridiplantae</taxon>
        <taxon>Streptophyta</taxon>
        <taxon>Embryophyta</taxon>
        <taxon>Tracheophyta</taxon>
        <taxon>Spermatophyta</taxon>
        <taxon>Magnoliopsida</taxon>
        <taxon>Liliopsida</taxon>
        <taxon>Poales</taxon>
        <taxon>Poaceae</taxon>
        <taxon>PACMAD clade</taxon>
        <taxon>Chloridoideae</taxon>
        <taxon>Cynodonteae</taxon>
        <taxon>Eleusininae</taxon>
        <taxon>Eleusine</taxon>
    </lineage>
</organism>
<evidence type="ECO:0000259" key="1">
    <source>
        <dbReference type="Pfam" id="PF03478"/>
    </source>
</evidence>
<reference evidence="2" key="2">
    <citation type="submission" date="2021-12" db="EMBL/GenBank/DDBJ databases">
        <title>Resequencing data analysis of finger millet.</title>
        <authorList>
            <person name="Hatakeyama M."/>
            <person name="Aluri S."/>
            <person name="Balachadran M.T."/>
            <person name="Sivarajan S.R."/>
            <person name="Poveda L."/>
            <person name="Shimizu-Inatsugi R."/>
            <person name="Schlapbach R."/>
            <person name="Sreeman S.M."/>
            <person name="Shimizu K.K."/>
        </authorList>
    </citation>
    <scope>NUCLEOTIDE SEQUENCE</scope>
</reference>
<evidence type="ECO:0000313" key="3">
    <source>
        <dbReference type="Proteomes" id="UP001054889"/>
    </source>
</evidence>
<dbReference type="PANTHER" id="PTHR44586:SF26">
    <property type="entry name" value="F-BOX DOMAIN-CONTAINING PROTEIN"/>
    <property type="match status" value="1"/>
</dbReference>
<name>A0AAV5D4S3_ELECO</name>
<dbReference type="InterPro" id="IPR005174">
    <property type="entry name" value="KIB1-4_b-propeller"/>
</dbReference>
<dbReference type="AlphaFoldDB" id="A0AAV5D4S3"/>
<reference evidence="2" key="1">
    <citation type="journal article" date="2018" name="DNA Res.">
        <title>Multiple hybrid de novo genome assembly of finger millet, an orphan allotetraploid crop.</title>
        <authorList>
            <person name="Hatakeyama M."/>
            <person name="Aluri S."/>
            <person name="Balachadran M.T."/>
            <person name="Sivarajan S.R."/>
            <person name="Patrignani A."/>
            <person name="Gruter S."/>
            <person name="Poveda L."/>
            <person name="Shimizu-Inatsugi R."/>
            <person name="Baeten J."/>
            <person name="Francoijs K.J."/>
            <person name="Nataraja K.N."/>
            <person name="Reddy Y.A.N."/>
            <person name="Phadnis S."/>
            <person name="Ravikumar R.L."/>
            <person name="Schlapbach R."/>
            <person name="Sreeman S.M."/>
            <person name="Shimizu K.K."/>
        </authorList>
    </citation>
    <scope>NUCLEOTIDE SEQUENCE</scope>
</reference>
<evidence type="ECO:0000313" key="2">
    <source>
        <dbReference type="EMBL" id="GJN05416.1"/>
    </source>
</evidence>
<dbReference type="EMBL" id="BQKI01000012">
    <property type="protein sequence ID" value="GJN05416.1"/>
    <property type="molecule type" value="Genomic_DNA"/>
</dbReference>
<dbReference type="Proteomes" id="UP001054889">
    <property type="component" value="Unassembled WGS sequence"/>
</dbReference>
<feature type="domain" description="KIB1-4 beta-propeller" evidence="1">
    <location>
        <begin position="51"/>
        <end position="106"/>
    </location>
</feature>
<protein>
    <recommendedName>
        <fullName evidence="1">KIB1-4 beta-propeller domain-containing protein</fullName>
    </recommendedName>
</protein>